<dbReference type="Proteomes" id="UP001278766">
    <property type="component" value="Unassembled WGS sequence"/>
</dbReference>
<feature type="region of interest" description="Disordered" evidence="1">
    <location>
        <begin position="118"/>
        <end position="149"/>
    </location>
</feature>
<proteinExistence type="predicted"/>
<dbReference type="RefSeq" id="XP_062655531.1">
    <property type="nucleotide sequence ID" value="XM_062804672.1"/>
</dbReference>
<keyword evidence="3" id="KW-1185">Reference proteome</keyword>
<name>A0AAE0H8V7_9PEZI</name>
<feature type="compositionally biased region" description="Polar residues" evidence="1">
    <location>
        <begin position="119"/>
        <end position="149"/>
    </location>
</feature>
<gene>
    <name evidence="2" type="ORF">B0H64DRAFT_408729</name>
</gene>
<sequence length="649" mass="72443">MARGLKHRSKPRPPTFVWKRNDINILLACLDYCLQYDLDFETIAIAHIAKRTGKQVTAQLIQRALKQETRRYGREGQGTVQDLLSEGSIFLEGYDDTDRKNIREQIGRIEPPQLRYRLRSTSMESPSRSRTLSLNRPQRLETSAVTNHSPPELVGLDVLVNKGERQTAAHGSTSQRGNRAPGRERTRTASLPSRVKTEHGQGQCQGQSAEILPRVSPTSTAAADNGSRVAELVQELQRTARENKEQKDYIFTLSNRLSEAEYECAKVRESARKAAEYCDDLVMQRDLRYENSVLKGQLGQMTSQRQTIDLASTGSLGPSPRTIWQEFECIATDVKDACSSVDITIPPASAGTSAHRGQGSKEPESESWMRRAAHCSLDQYLSSLAMDTSVSEFHIIRALVAAGISQLVFESKFPDLVARESPMLDQYRKHIFARAGPQTLEQFEILAYKSVISEGYFVSHILQTSAKSLANKLYNALAHLISPNDDTMIGAEPEGGSVFPAEEAHSSNIERPVASLFTEAFTRALTLKRELALLKTKYKLVFFRPGDLFNTDTMIRDGDGDSAFVPKRALGKEVRKDWPRPRYMEKNSRIKLCLFPALYSRRKEELTAEFGIGVDVQNCLVDCDSFIADDQVDVGDGSFSLVAKGVVLV</sequence>
<dbReference type="GeneID" id="87841620"/>
<organism evidence="2 3">
    <name type="scientific">Chaetomium fimeti</name>
    <dbReference type="NCBI Taxonomy" id="1854472"/>
    <lineage>
        <taxon>Eukaryota</taxon>
        <taxon>Fungi</taxon>
        <taxon>Dikarya</taxon>
        <taxon>Ascomycota</taxon>
        <taxon>Pezizomycotina</taxon>
        <taxon>Sordariomycetes</taxon>
        <taxon>Sordariomycetidae</taxon>
        <taxon>Sordariales</taxon>
        <taxon>Chaetomiaceae</taxon>
        <taxon>Chaetomium</taxon>
    </lineage>
</organism>
<reference evidence="2" key="2">
    <citation type="submission" date="2023-06" db="EMBL/GenBank/DDBJ databases">
        <authorList>
            <consortium name="Lawrence Berkeley National Laboratory"/>
            <person name="Haridas S."/>
            <person name="Hensen N."/>
            <person name="Bonometti L."/>
            <person name="Westerberg I."/>
            <person name="Brannstrom I.O."/>
            <person name="Guillou S."/>
            <person name="Cros-Aarteil S."/>
            <person name="Calhoun S."/>
            <person name="Kuo A."/>
            <person name="Mondo S."/>
            <person name="Pangilinan J."/>
            <person name="Riley R."/>
            <person name="Labutti K."/>
            <person name="Andreopoulos B."/>
            <person name="Lipzen A."/>
            <person name="Chen C."/>
            <person name="Yanf M."/>
            <person name="Daum C."/>
            <person name="Ng V."/>
            <person name="Clum A."/>
            <person name="Steindorff A."/>
            <person name="Ohm R."/>
            <person name="Martin F."/>
            <person name="Silar P."/>
            <person name="Natvig D."/>
            <person name="Lalanne C."/>
            <person name="Gautier V."/>
            <person name="Ament-Velasquez S.L."/>
            <person name="Kruys A."/>
            <person name="Hutchinson M.I."/>
            <person name="Powell A.J."/>
            <person name="Barry K."/>
            <person name="Miller A.N."/>
            <person name="Grigoriev I.V."/>
            <person name="Debuchy R."/>
            <person name="Gladieux P."/>
            <person name="Thoren M.H."/>
            <person name="Johannesson H."/>
        </authorList>
    </citation>
    <scope>NUCLEOTIDE SEQUENCE</scope>
    <source>
        <strain evidence="2">CBS 168.71</strain>
    </source>
</reference>
<reference evidence="2" key="1">
    <citation type="journal article" date="2023" name="Mol. Phylogenet. Evol.">
        <title>Genome-scale phylogeny and comparative genomics of the fungal order Sordariales.</title>
        <authorList>
            <person name="Hensen N."/>
            <person name="Bonometti L."/>
            <person name="Westerberg I."/>
            <person name="Brannstrom I.O."/>
            <person name="Guillou S."/>
            <person name="Cros-Aarteil S."/>
            <person name="Calhoun S."/>
            <person name="Haridas S."/>
            <person name="Kuo A."/>
            <person name="Mondo S."/>
            <person name="Pangilinan J."/>
            <person name="Riley R."/>
            <person name="LaButti K."/>
            <person name="Andreopoulos B."/>
            <person name="Lipzen A."/>
            <person name="Chen C."/>
            <person name="Yan M."/>
            <person name="Daum C."/>
            <person name="Ng V."/>
            <person name="Clum A."/>
            <person name="Steindorff A."/>
            <person name="Ohm R.A."/>
            <person name="Martin F."/>
            <person name="Silar P."/>
            <person name="Natvig D.O."/>
            <person name="Lalanne C."/>
            <person name="Gautier V."/>
            <person name="Ament-Velasquez S.L."/>
            <person name="Kruys A."/>
            <person name="Hutchinson M.I."/>
            <person name="Powell A.J."/>
            <person name="Barry K."/>
            <person name="Miller A.N."/>
            <person name="Grigoriev I.V."/>
            <person name="Debuchy R."/>
            <person name="Gladieux P."/>
            <person name="Hiltunen Thoren M."/>
            <person name="Johannesson H."/>
        </authorList>
    </citation>
    <scope>NUCLEOTIDE SEQUENCE</scope>
    <source>
        <strain evidence="2">CBS 168.71</strain>
    </source>
</reference>
<evidence type="ECO:0000313" key="2">
    <source>
        <dbReference type="EMBL" id="KAK3292017.1"/>
    </source>
</evidence>
<dbReference type="AlphaFoldDB" id="A0AAE0H8V7"/>
<evidence type="ECO:0000256" key="1">
    <source>
        <dbReference type="SAM" id="MobiDB-lite"/>
    </source>
</evidence>
<feature type="region of interest" description="Disordered" evidence="1">
    <location>
        <begin position="165"/>
        <end position="207"/>
    </location>
</feature>
<dbReference type="EMBL" id="JAUEPN010000008">
    <property type="protein sequence ID" value="KAK3292017.1"/>
    <property type="molecule type" value="Genomic_DNA"/>
</dbReference>
<accession>A0AAE0H8V7</accession>
<comment type="caution">
    <text evidence="2">The sequence shown here is derived from an EMBL/GenBank/DDBJ whole genome shotgun (WGS) entry which is preliminary data.</text>
</comment>
<protein>
    <submittedName>
        <fullName evidence="2">Uncharacterized protein</fullName>
    </submittedName>
</protein>
<evidence type="ECO:0000313" key="3">
    <source>
        <dbReference type="Proteomes" id="UP001278766"/>
    </source>
</evidence>